<organism evidence="1 2">
    <name type="scientific">Chitiniphilus eburneus</name>
    <dbReference type="NCBI Taxonomy" id="2571148"/>
    <lineage>
        <taxon>Bacteria</taxon>
        <taxon>Pseudomonadati</taxon>
        <taxon>Pseudomonadota</taxon>
        <taxon>Betaproteobacteria</taxon>
        <taxon>Neisseriales</taxon>
        <taxon>Chitinibacteraceae</taxon>
        <taxon>Chitiniphilus</taxon>
    </lineage>
</organism>
<dbReference type="InterPro" id="IPR036619">
    <property type="entry name" value="NinB_sf"/>
</dbReference>
<proteinExistence type="predicted"/>
<dbReference type="Pfam" id="PF05772">
    <property type="entry name" value="NinB"/>
    <property type="match status" value="1"/>
</dbReference>
<dbReference type="SUPFAM" id="SSF103370">
    <property type="entry name" value="NinB"/>
    <property type="match status" value="1"/>
</dbReference>
<accession>A0A4U0Q3F5</accession>
<keyword evidence="2" id="KW-1185">Reference proteome</keyword>
<evidence type="ECO:0000313" key="1">
    <source>
        <dbReference type="EMBL" id="TJZ75597.1"/>
    </source>
</evidence>
<dbReference type="AlphaFoldDB" id="A0A4U0Q3F5"/>
<dbReference type="InterPro" id="IPR008711">
    <property type="entry name" value="Recombinase_NinB"/>
</dbReference>
<gene>
    <name evidence="1" type="ORF">FAZ21_06700</name>
</gene>
<name>A0A4U0Q3F5_9NEIS</name>
<dbReference type="OrthoDB" id="7018195at2"/>
<dbReference type="RefSeq" id="WP_136772510.1">
    <property type="nucleotide sequence ID" value="NZ_SUMF01000004.1"/>
</dbReference>
<sequence>MSTYPTFFLRDPRIAHNAAQYIAGLPTSADSPLVVEVKEPTRTLEQNALMWPLLECLSKQTDWHGIKLTELEWKDLISAGLVKSKVVPNLDGTGFVIVGQRTSKMGKRMFSDLIELIYAVGAERGVDFDARKVA</sequence>
<protein>
    <submittedName>
        <fullName evidence="1">Recombination protein NinB</fullName>
    </submittedName>
</protein>
<evidence type="ECO:0000313" key="2">
    <source>
        <dbReference type="Proteomes" id="UP000310016"/>
    </source>
</evidence>
<dbReference type="EMBL" id="SUMF01000004">
    <property type="protein sequence ID" value="TJZ75597.1"/>
    <property type="molecule type" value="Genomic_DNA"/>
</dbReference>
<comment type="caution">
    <text evidence="1">The sequence shown here is derived from an EMBL/GenBank/DDBJ whole genome shotgun (WGS) entry which is preliminary data.</text>
</comment>
<reference evidence="1 2" key="1">
    <citation type="submission" date="2019-04" db="EMBL/GenBank/DDBJ databases">
        <title>Chitiniphilus eburnea sp. nov., a novel chitinolytic bacterium isolated from aquaculture sludge.</title>
        <authorList>
            <person name="Sheng M."/>
        </authorList>
    </citation>
    <scope>NUCLEOTIDE SEQUENCE [LARGE SCALE GENOMIC DNA]</scope>
    <source>
        <strain evidence="1 2">HX-2-15</strain>
    </source>
</reference>
<dbReference type="Gene3D" id="1.10.3790.10">
    <property type="entry name" value="NinB"/>
    <property type="match status" value="1"/>
</dbReference>
<dbReference type="Proteomes" id="UP000310016">
    <property type="component" value="Unassembled WGS sequence"/>
</dbReference>